<dbReference type="InterPro" id="IPR021838">
    <property type="entry name" value="DUF3431"/>
</dbReference>
<reference evidence="1 2" key="1">
    <citation type="submission" date="2016-06" db="EMBL/GenBank/DDBJ databases">
        <authorList>
            <person name="Kjaerup R.B."/>
            <person name="Dalgaard T.S."/>
            <person name="Juul-Madsen H.R."/>
        </authorList>
    </citation>
    <scope>NUCLEOTIDE SEQUENCE [LARGE SCALE GENOMIC DNA]</scope>
    <source>
        <strain evidence="1 2">Pb300</strain>
    </source>
</reference>
<dbReference type="EMBL" id="LZYO01000308">
    <property type="protein sequence ID" value="ODH19777.1"/>
    <property type="molecule type" value="Genomic_DNA"/>
</dbReference>
<name>A0A1D2J8E0_PARBR</name>
<sequence length="306" mass="35706">MAWYLSRRHHVRLLLLIALLLCTFLVLIGAKYSDMIEWWSSPLSLELPAPDSHKVKQAIVLGKTKHEKVNWTCKMLPEWVPFVYSVENDPAFKLHVPRNRGREAMPYLTFIIDHYDTLPEITAFVHGTDRQWHNDDISPYTSRILKRLRLETVRTQGYVNLRCRTDPGCNPTAINPHNPTDIDILNNDVRVKFLGIYMHLFGMENATEVPHELGGVCCAQFVVTRERILQRPLEDYVRMRQWILEEKSLNEFEMGWVFEKIWHVIFGQEEVFACATSMANAEHPRFEPILGGYELNYLAVFELKAP</sequence>
<evidence type="ECO:0000313" key="1">
    <source>
        <dbReference type="EMBL" id="ODH19777.1"/>
    </source>
</evidence>
<dbReference type="VEuPathDB" id="FungiDB:PADG_02682"/>
<dbReference type="OrthoDB" id="4195950at2759"/>
<dbReference type="PANTHER" id="PTHR37490">
    <property type="entry name" value="EXPRESSED PROTEIN"/>
    <property type="match status" value="1"/>
</dbReference>
<evidence type="ECO:0000313" key="2">
    <source>
        <dbReference type="Proteomes" id="UP000242814"/>
    </source>
</evidence>
<gene>
    <name evidence="1" type="ORF">ACO22_06102</name>
</gene>
<dbReference type="Proteomes" id="UP000242814">
    <property type="component" value="Unassembled WGS sequence"/>
</dbReference>
<dbReference type="OMA" id="QWHNDVG"/>
<accession>A0A1D2J8E0</accession>
<comment type="caution">
    <text evidence="1">The sequence shown here is derived from an EMBL/GenBank/DDBJ whole genome shotgun (WGS) entry which is preliminary data.</text>
</comment>
<dbReference type="PANTHER" id="PTHR37490:SF2">
    <property type="match status" value="1"/>
</dbReference>
<proteinExistence type="predicted"/>
<dbReference type="Pfam" id="PF11913">
    <property type="entry name" value="DUF3431"/>
    <property type="match status" value="1"/>
</dbReference>
<dbReference type="VEuPathDB" id="FungiDB:PABG_00272"/>
<protein>
    <submittedName>
        <fullName evidence="1">Uncharacterized protein</fullName>
    </submittedName>
</protein>
<organism evidence="1 2">
    <name type="scientific">Paracoccidioides brasiliensis</name>
    <dbReference type="NCBI Taxonomy" id="121759"/>
    <lineage>
        <taxon>Eukaryota</taxon>
        <taxon>Fungi</taxon>
        <taxon>Dikarya</taxon>
        <taxon>Ascomycota</taxon>
        <taxon>Pezizomycotina</taxon>
        <taxon>Eurotiomycetes</taxon>
        <taxon>Eurotiomycetidae</taxon>
        <taxon>Onygenales</taxon>
        <taxon>Ajellomycetaceae</taxon>
        <taxon>Paracoccidioides</taxon>
    </lineage>
</organism>
<dbReference type="AlphaFoldDB" id="A0A1D2J8E0"/>